<feature type="domain" description="SH3b" evidence="3">
    <location>
        <begin position="324"/>
        <end position="390"/>
    </location>
</feature>
<feature type="region of interest" description="Disordered" evidence="1">
    <location>
        <begin position="390"/>
        <end position="415"/>
    </location>
</feature>
<keyword evidence="2" id="KW-0472">Membrane</keyword>
<keyword evidence="2" id="KW-1133">Transmembrane helix</keyword>
<dbReference type="Pfam" id="PF08308">
    <property type="entry name" value="PEGA"/>
    <property type="match status" value="2"/>
</dbReference>
<gene>
    <name evidence="4" type="ORF">KC980_02730</name>
</gene>
<name>A0A955ECW3_UNCKA</name>
<dbReference type="Proteomes" id="UP000740557">
    <property type="component" value="Unassembled WGS sequence"/>
</dbReference>
<dbReference type="InterPro" id="IPR013229">
    <property type="entry name" value="PEGA"/>
</dbReference>
<organism evidence="4 5">
    <name type="scientific">candidate division WWE3 bacterium</name>
    <dbReference type="NCBI Taxonomy" id="2053526"/>
    <lineage>
        <taxon>Bacteria</taxon>
        <taxon>Katanobacteria</taxon>
    </lineage>
</organism>
<proteinExistence type="predicted"/>
<dbReference type="InterPro" id="IPR003646">
    <property type="entry name" value="SH3-like_bac-type"/>
</dbReference>
<protein>
    <submittedName>
        <fullName evidence="4">PEGA domain-containing protein</fullName>
    </submittedName>
</protein>
<evidence type="ECO:0000313" key="4">
    <source>
        <dbReference type="EMBL" id="MCA9308400.1"/>
    </source>
</evidence>
<evidence type="ECO:0000256" key="2">
    <source>
        <dbReference type="SAM" id="Phobius"/>
    </source>
</evidence>
<dbReference type="SMART" id="SM00287">
    <property type="entry name" value="SH3b"/>
    <property type="match status" value="1"/>
</dbReference>
<comment type="caution">
    <text evidence="4">The sequence shown here is derived from an EMBL/GenBank/DDBJ whole genome shotgun (WGS) entry which is preliminary data.</text>
</comment>
<dbReference type="Pfam" id="PF08239">
    <property type="entry name" value="SH3_3"/>
    <property type="match status" value="1"/>
</dbReference>
<evidence type="ECO:0000259" key="3">
    <source>
        <dbReference type="PROSITE" id="PS51781"/>
    </source>
</evidence>
<reference evidence="4" key="2">
    <citation type="journal article" date="2021" name="Microbiome">
        <title>Successional dynamics and alternative stable states in a saline activated sludge microbial community over 9 years.</title>
        <authorList>
            <person name="Wang Y."/>
            <person name="Ye J."/>
            <person name="Ju F."/>
            <person name="Liu L."/>
            <person name="Boyd J.A."/>
            <person name="Deng Y."/>
            <person name="Parks D.H."/>
            <person name="Jiang X."/>
            <person name="Yin X."/>
            <person name="Woodcroft B.J."/>
            <person name="Tyson G.W."/>
            <person name="Hugenholtz P."/>
            <person name="Polz M.F."/>
            <person name="Zhang T."/>
        </authorList>
    </citation>
    <scope>NUCLEOTIDE SEQUENCE</scope>
    <source>
        <strain evidence="4">HKST-UBA79</strain>
    </source>
</reference>
<dbReference type="PROSITE" id="PS51781">
    <property type="entry name" value="SH3B"/>
    <property type="match status" value="1"/>
</dbReference>
<reference evidence="4" key="1">
    <citation type="submission" date="2020-04" db="EMBL/GenBank/DDBJ databases">
        <authorList>
            <person name="Zhang T."/>
        </authorList>
    </citation>
    <scope>NUCLEOTIDE SEQUENCE</scope>
    <source>
        <strain evidence="4">HKST-UBA79</strain>
    </source>
</reference>
<accession>A0A955ECW3</accession>
<keyword evidence="2" id="KW-0812">Transmembrane</keyword>
<dbReference type="AlphaFoldDB" id="A0A955ECW3"/>
<dbReference type="Gene3D" id="2.30.30.40">
    <property type="entry name" value="SH3 Domains"/>
    <property type="match status" value="1"/>
</dbReference>
<dbReference type="PANTHER" id="PTHR36194">
    <property type="entry name" value="S-LAYER-LIKE PROTEIN"/>
    <property type="match status" value="1"/>
</dbReference>
<sequence>MQPYGYREKSNTVSSFLYYVLAVIGVGFLIYFGISIYQNYAKIKGKSALLVSVTTGSADVYVDNELLGQTPFESEEIVPGEHTVSIKSADVTYTVSVPFTANTQTVINRDLGVSSTFSSGQNFWLEPSADTDLSIISTPEKAKVYIDGVEVGETPYASSSLSDGDYDIKLEYPGYESFESRVKVLPGVKLNVAMSLFPKPTPSKVSLLEGSDSLYDLSTSNPAVNSDTNKWVDALLYWNSTRGINLSGEGTNTNLVFGYFLDYLGNVYDGDGNLVDPANYSGLGKNASGAYLGKSPAGSGLTDEARVAFESLTSGTFSTSGSKAKTAIVLETGLGWLRVRDAAGLGGNEVGKATVGESYEVLEENAEWVKIKLSAEVSGWVSATYVKIEDPKTSSPSSGDTDATTKSTEQTGIFE</sequence>
<evidence type="ECO:0000256" key="1">
    <source>
        <dbReference type="SAM" id="MobiDB-lite"/>
    </source>
</evidence>
<feature type="transmembrane region" description="Helical" evidence="2">
    <location>
        <begin position="16"/>
        <end position="37"/>
    </location>
</feature>
<dbReference type="EMBL" id="JAGQNX010000078">
    <property type="protein sequence ID" value="MCA9308400.1"/>
    <property type="molecule type" value="Genomic_DNA"/>
</dbReference>
<feature type="compositionally biased region" description="Polar residues" evidence="1">
    <location>
        <begin position="393"/>
        <end position="415"/>
    </location>
</feature>
<evidence type="ECO:0000313" key="5">
    <source>
        <dbReference type="Proteomes" id="UP000740557"/>
    </source>
</evidence>
<dbReference type="PANTHER" id="PTHR36194:SF1">
    <property type="entry name" value="S-LAYER-LIKE PROTEIN"/>
    <property type="match status" value="1"/>
</dbReference>